<protein>
    <recommendedName>
        <fullName evidence="4">Secreted protein</fullName>
    </recommendedName>
</protein>
<organism evidence="2 3">
    <name type="scientific">Stylosanthes scabra</name>
    <dbReference type="NCBI Taxonomy" id="79078"/>
    <lineage>
        <taxon>Eukaryota</taxon>
        <taxon>Viridiplantae</taxon>
        <taxon>Streptophyta</taxon>
        <taxon>Embryophyta</taxon>
        <taxon>Tracheophyta</taxon>
        <taxon>Spermatophyta</taxon>
        <taxon>Magnoliopsida</taxon>
        <taxon>eudicotyledons</taxon>
        <taxon>Gunneridae</taxon>
        <taxon>Pentapetalae</taxon>
        <taxon>rosids</taxon>
        <taxon>fabids</taxon>
        <taxon>Fabales</taxon>
        <taxon>Fabaceae</taxon>
        <taxon>Papilionoideae</taxon>
        <taxon>50 kb inversion clade</taxon>
        <taxon>dalbergioids sensu lato</taxon>
        <taxon>Dalbergieae</taxon>
        <taxon>Pterocarpus clade</taxon>
        <taxon>Stylosanthes</taxon>
    </lineage>
</organism>
<feature type="signal peptide" evidence="1">
    <location>
        <begin position="1"/>
        <end position="23"/>
    </location>
</feature>
<dbReference type="EMBL" id="JASCZI010181254">
    <property type="protein sequence ID" value="MED6179943.1"/>
    <property type="molecule type" value="Genomic_DNA"/>
</dbReference>
<keyword evidence="3" id="KW-1185">Reference proteome</keyword>
<evidence type="ECO:0008006" key="4">
    <source>
        <dbReference type="Google" id="ProtNLM"/>
    </source>
</evidence>
<feature type="chain" id="PRO_5046551929" description="Secreted protein" evidence="1">
    <location>
        <begin position="24"/>
        <end position="154"/>
    </location>
</feature>
<dbReference type="Proteomes" id="UP001341840">
    <property type="component" value="Unassembled WGS sequence"/>
</dbReference>
<proteinExistence type="predicted"/>
<comment type="caution">
    <text evidence="2">The sequence shown here is derived from an EMBL/GenBank/DDBJ whole genome shotgun (WGS) entry which is preliminary data.</text>
</comment>
<evidence type="ECO:0000313" key="2">
    <source>
        <dbReference type="EMBL" id="MED6179943.1"/>
    </source>
</evidence>
<gene>
    <name evidence="2" type="ORF">PIB30_005743</name>
</gene>
<name>A0ABU6W7H8_9FABA</name>
<reference evidence="2 3" key="1">
    <citation type="journal article" date="2023" name="Plants (Basel)">
        <title>Bridging the Gap: Combining Genomics and Transcriptomics Approaches to Understand Stylosanthes scabra, an Orphan Legume from the Brazilian Caatinga.</title>
        <authorList>
            <person name="Ferreira-Neto J.R.C."/>
            <person name="da Silva M.D."/>
            <person name="Binneck E."/>
            <person name="de Melo N.F."/>
            <person name="da Silva R.H."/>
            <person name="de Melo A.L.T.M."/>
            <person name="Pandolfi V."/>
            <person name="Bustamante F.O."/>
            <person name="Brasileiro-Vidal A.C."/>
            <person name="Benko-Iseppon A.M."/>
        </authorList>
    </citation>
    <scope>NUCLEOTIDE SEQUENCE [LARGE SCALE GENOMIC DNA]</scope>
    <source>
        <tissue evidence="2">Leaves</tissue>
    </source>
</reference>
<sequence>MSLSFFQRKTSSLLYHLLRLAVATEACGGTTKASDIDSSSSCHHRVQRQASCNGDGKETTAMAVEAASSPSCLPSFSSPSIVHHHHASFTFLPGATTVRLRSFSSRHHPLPFSPSSFFFRCILSFLLPYFSFSFPWRLGLGWVGRVIQMLGAKW</sequence>
<accession>A0ABU6W7H8</accession>
<evidence type="ECO:0000313" key="3">
    <source>
        <dbReference type="Proteomes" id="UP001341840"/>
    </source>
</evidence>
<keyword evidence="1" id="KW-0732">Signal</keyword>
<evidence type="ECO:0000256" key="1">
    <source>
        <dbReference type="SAM" id="SignalP"/>
    </source>
</evidence>